<evidence type="ECO:0000313" key="2">
    <source>
        <dbReference type="Proteomes" id="UP001140293"/>
    </source>
</evidence>
<evidence type="ECO:0000313" key="1">
    <source>
        <dbReference type="EMBL" id="MCV7173031.1"/>
    </source>
</evidence>
<dbReference type="EMBL" id="JACKSJ010000223">
    <property type="protein sequence ID" value="MCV7173031.1"/>
    <property type="molecule type" value="Genomic_DNA"/>
</dbReference>
<sequence>MERLPYIDEHAISIAAYRATCWTALLSVMCRDRRDPSSVPPGFHLESATPPDRFVLHGRHPFAVYRLVFELTDDGAGRTRVAAQTFAAFPGAAGTVYRAIVIGTGGHGVVVRRMLGRIAALAERNAERAVP</sequence>
<evidence type="ECO:0008006" key="3">
    <source>
        <dbReference type="Google" id="ProtNLM"/>
    </source>
</evidence>
<dbReference type="RefSeq" id="WP_264015189.1">
    <property type="nucleotide sequence ID" value="NZ_JACKSJ010000223.1"/>
</dbReference>
<reference evidence="1" key="1">
    <citation type="submission" date="2020-07" db="EMBL/GenBank/DDBJ databases">
        <authorList>
            <person name="Pettersson B.M.F."/>
            <person name="Behra P.R.K."/>
            <person name="Ramesh M."/>
            <person name="Das S."/>
            <person name="Dasgupta S."/>
            <person name="Kirsebom L.A."/>
        </authorList>
    </citation>
    <scope>NUCLEOTIDE SEQUENCE</scope>
    <source>
        <strain evidence="1">DSM 44615</strain>
    </source>
</reference>
<keyword evidence="2" id="KW-1185">Reference proteome</keyword>
<reference evidence="1" key="2">
    <citation type="journal article" date="2022" name="BMC Genomics">
        <title>Comparative genome analysis of mycobacteria focusing on tRNA and non-coding RNA.</title>
        <authorList>
            <person name="Behra P.R.K."/>
            <person name="Pettersson B.M.F."/>
            <person name="Ramesh M."/>
            <person name="Das S."/>
            <person name="Dasgupta S."/>
            <person name="Kirsebom L.A."/>
        </authorList>
    </citation>
    <scope>NUCLEOTIDE SEQUENCE</scope>
    <source>
        <strain evidence="1">DSM 44615</strain>
    </source>
</reference>
<proteinExistence type="predicted"/>
<gene>
    <name evidence="1" type="ORF">H7I41_24200</name>
</gene>
<dbReference type="SUPFAM" id="SSF55961">
    <property type="entry name" value="Bet v1-like"/>
    <property type="match status" value="1"/>
</dbReference>
<organism evidence="1 2">
    <name type="scientific">[Mycobacterium] manitobense</name>
    <dbReference type="NCBI Taxonomy" id="190147"/>
    <lineage>
        <taxon>Bacteria</taxon>
        <taxon>Bacillati</taxon>
        <taxon>Actinomycetota</taxon>
        <taxon>Actinomycetes</taxon>
        <taxon>Mycobacteriales</taxon>
        <taxon>Mycobacteriaceae</taxon>
        <taxon>Mycolicibacterium</taxon>
    </lineage>
</organism>
<protein>
    <recommendedName>
        <fullName evidence="3">DUF2867 domain-containing protein</fullName>
    </recommendedName>
</protein>
<accession>A0A9X2YTK3</accession>
<dbReference type="AlphaFoldDB" id="A0A9X2YTK3"/>
<name>A0A9X2YTK3_9MYCO</name>
<comment type="caution">
    <text evidence="1">The sequence shown here is derived from an EMBL/GenBank/DDBJ whole genome shotgun (WGS) entry which is preliminary data.</text>
</comment>
<dbReference type="Proteomes" id="UP001140293">
    <property type="component" value="Unassembled WGS sequence"/>
</dbReference>